<evidence type="ECO:0000313" key="6">
    <source>
        <dbReference type="EMBL" id="SVA37472.1"/>
    </source>
</evidence>
<dbReference type="InterPro" id="IPR050377">
    <property type="entry name" value="Radical_SAM_PqqE_MftC-like"/>
</dbReference>
<proteinExistence type="predicted"/>
<gene>
    <name evidence="6" type="ORF">METZ01_LOCUS90326</name>
</gene>
<feature type="domain" description="Radical SAM core" evidence="5">
    <location>
        <begin position="28"/>
        <end position="244"/>
    </location>
</feature>
<evidence type="ECO:0000256" key="3">
    <source>
        <dbReference type="ARBA" id="ARBA00023004"/>
    </source>
</evidence>
<dbReference type="InterPro" id="IPR006638">
    <property type="entry name" value="Elp3/MiaA/NifB-like_rSAM"/>
</dbReference>
<dbReference type="Gene3D" id="3.20.20.70">
    <property type="entry name" value="Aldolase class I"/>
    <property type="match status" value="1"/>
</dbReference>
<dbReference type="GO" id="GO:0003824">
    <property type="term" value="F:catalytic activity"/>
    <property type="evidence" value="ECO:0007669"/>
    <property type="project" value="InterPro"/>
</dbReference>
<dbReference type="SFLD" id="SFLDG01386">
    <property type="entry name" value="main_SPASM_domain-containing"/>
    <property type="match status" value="1"/>
</dbReference>
<evidence type="ECO:0000256" key="1">
    <source>
        <dbReference type="ARBA" id="ARBA00022691"/>
    </source>
</evidence>
<dbReference type="GO" id="GO:0046872">
    <property type="term" value="F:metal ion binding"/>
    <property type="evidence" value="ECO:0007669"/>
    <property type="project" value="UniProtKB-KW"/>
</dbReference>
<dbReference type="CDD" id="cd01335">
    <property type="entry name" value="Radical_SAM"/>
    <property type="match status" value="1"/>
</dbReference>
<keyword evidence="4" id="KW-0411">Iron-sulfur</keyword>
<dbReference type="Pfam" id="PF13186">
    <property type="entry name" value="SPASM"/>
    <property type="match status" value="1"/>
</dbReference>
<dbReference type="InterPro" id="IPR007197">
    <property type="entry name" value="rSAM"/>
</dbReference>
<dbReference type="PANTHER" id="PTHR11228:SF7">
    <property type="entry name" value="PQQA PEPTIDE CYCLASE"/>
    <property type="match status" value="1"/>
</dbReference>
<dbReference type="SMART" id="SM00729">
    <property type="entry name" value="Elp3"/>
    <property type="match status" value="1"/>
</dbReference>
<dbReference type="InterPro" id="IPR013785">
    <property type="entry name" value="Aldolase_TIM"/>
</dbReference>
<keyword evidence="3" id="KW-0408">Iron</keyword>
<dbReference type="PANTHER" id="PTHR11228">
    <property type="entry name" value="RADICAL SAM DOMAIN PROTEIN"/>
    <property type="match status" value="1"/>
</dbReference>
<accession>A0A381VAT9</accession>
<evidence type="ECO:0000256" key="4">
    <source>
        <dbReference type="ARBA" id="ARBA00023014"/>
    </source>
</evidence>
<dbReference type="SUPFAM" id="SSF102114">
    <property type="entry name" value="Radical SAM enzymes"/>
    <property type="match status" value="1"/>
</dbReference>
<evidence type="ECO:0000259" key="5">
    <source>
        <dbReference type="PROSITE" id="PS51918"/>
    </source>
</evidence>
<dbReference type="InterPro" id="IPR058240">
    <property type="entry name" value="rSAM_sf"/>
</dbReference>
<dbReference type="SFLD" id="SFLDG01067">
    <property type="entry name" value="SPASM/twitch_domain_containing"/>
    <property type="match status" value="1"/>
</dbReference>
<dbReference type="Pfam" id="PF04055">
    <property type="entry name" value="Radical_SAM"/>
    <property type="match status" value="1"/>
</dbReference>
<dbReference type="SFLD" id="SFLDS00029">
    <property type="entry name" value="Radical_SAM"/>
    <property type="match status" value="1"/>
</dbReference>
<name>A0A381VAT9_9ZZZZ</name>
<dbReference type="AlphaFoldDB" id="A0A381VAT9"/>
<dbReference type="InterPro" id="IPR023885">
    <property type="entry name" value="4Fe4S-binding_SPASM_dom"/>
</dbReference>
<keyword evidence="1" id="KW-0949">S-adenosyl-L-methionine</keyword>
<dbReference type="GO" id="GO:0051536">
    <property type="term" value="F:iron-sulfur cluster binding"/>
    <property type="evidence" value="ECO:0007669"/>
    <property type="project" value="UniProtKB-KW"/>
</dbReference>
<sequence>MSIFDNPIAAKKLISFRKYVIANDGLIGTKQRGIDINLNNACNLKCRHCFTGSPLNDHITERLSNDTLARISDEAHEQGIFEYDLQGGELLMKPKLLFEALEAIRPERFYLYVTTNGYRLDRDIAKKLKKAKVSRVSVSIDSMEAEVHDDFRGRVGSWQRAIDALEHVKAVGIEPYLNITVGHYNALSDDIENMLKYSKSKGYTTLVNVATPGGLWKNVTEVMVDDKDKEHLINKRKEYGNVLRNLWNPFDPENEKVLGCNTVNRLYITPLGDVLVCPYVHIKIGNIYENSLKEISEEGFRYKAFHDNSQLCLAGEDRDFVKKYLTNYGTTIFKPELASEIFNADDIVNPNDPADKTSTFYSDLRKNSTHFPKVSTL</sequence>
<keyword evidence="2" id="KW-0479">Metal-binding</keyword>
<reference evidence="6" key="1">
    <citation type="submission" date="2018-05" db="EMBL/GenBank/DDBJ databases">
        <authorList>
            <person name="Lanie J.A."/>
            <person name="Ng W.-L."/>
            <person name="Kazmierczak K.M."/>
            <person name="Andrzejewski T.M."/>
            <person name="Davidsen T.M."/>
            <person name="Wayne K.J."/>
            <person name="Tettelin H."/>
            <person name="Glass J.I."/>
            <person name="Rusch D."/>
            <person name="Podicherti R."/>
            <person name="Tsui H.-C.T."/>
            <person name="Winkler M.E."/>
        </authorList>
    </citation>
    <scope>NUCLEOTIDE SEQUENCE</scope>
</reference>
<protein>
    <recommendedName>
        <fullName evidence="5">Radical SAM core domain-containing protein</fullName>
    </recommendedName>
</protein>
<dbReference type="EMBL" id="UINC01008319">
    <property type="protein sequence ID" value="SVA37472.1"/>
    <property type="molecule type" value="Genomic_DNA"/>
</dbReference>
<evidence type="ECO:0000256" key="2">
    <source>
        <dbReference type="ARBA" id="ARBA00022723"/>
    </source>
</evidence>
<organism evidence="6">
    <name type="scientific">marine metagenome</name>
    <dbReference type="NCBI Taxonomy" id="408172"/>
    <lineage>
        <taxon>unclassified sequences</taxon>
        <taxon>metagenomes</taxon>
        <taxon>ecological metagenomes</taxon>
    </lineage>
</organism>
<dbReference type="PROSITE" id="PS51918">
    <property type="entry name" value="RADICAL_SAM"/>
    <property type="match status" value="1"/>
</dbReference>